<evidence type="ECO:0000256" key="1">
    <source>
        <dbReference type="SAM" id="MobiDB-lite"/>
    </source>
</evidence>
<gene>
    <name evidence="2" type="ORF">AHIS1636_17450</name>
</gene>
<protein>
    <submittedName>
        <fullName evidence="2">Uncharacterized protein</fullName>
    </submittedName>
</protein>
<accession>A0ABQ5MTK3</accession>
<proteinExistence type="predicted"/>
<organism evidence="2 3">
    <name type="scientific">Arthrobacter mangrovi</name>
    <dbReference type="NCBI Taxonomy" id="2966350"/>
    <lineage>
        <taxon>Bacteria</taxon>
        <taxon>Bacillati</taxon>
        <taxon>Actinomycetota</taxon>
        <taxon>Actinomycetes</taxon>
        <taxon>Micrococcales</taxon>
        <taxon>Micrococcaceae</taxon>
        <taxon>Arthrobacter</taxon>
    </lineage>
</organism>
<comment type="caution">
    <text evidence="2">The sequence shown here is derived from an EMBL/GenBank/DDBJ whole genome shotgun (WGS) entry which is preliminary data.</text>
</comment>
<dbReference type="Proteomes" id="UP001209654">
    <property type="component" value="Unassembled WGS sequence"/>
</dbReference>
<keyword evidence="3" id="KW-1185">Reference proteome</keyword>
<evidence type="ECO:0000313" key="2">
    <source>
        <dbReference type="EMBL" id="GLB67305.1"/>
    </source>
</evidence>
<feature type="region of interest" description="Disordered" evidence="1">
    <location>
        <begin position="96"/>
        <end position="131"/>
    </location>
</feature>
<dbReference type="EMBL" id="BRVS01000007">
    <property type="protein sequence ID" value="GLB67305.1"/>
    <property type="molecule type" value="Genomic_DNA"/>
</dbReference>
<evidence type="ECO:0000313" key="3">
    <source>
        <dbReference type="Proteomes" id="UP001209654"/>
    </source>
</evidence>
<sequence length="131" mass="14603">MVTLALARSGSELFPHCPPISSLILPPTANVYYMAIDPRVALQSFTAALEEHLAAASSRRGDNDPAVEAAFSSIMETFEAYEDALYDAYGEVTPLVIYDETEDEDEERDEQEDDYDDVADPFDDDLEIEEK</sequence>
<reference evidence="2 3" key="1">
    <citation type="journal article" date="2023" name="Int. J. Syst. Evol. Microbiol.">
        <title>Arthrobacter mangrovi sp. nov., an actinobacterium isolated from the rhizosphere of a mangrove.</title>
        <authorList>
            <person name="Hamada M."/>
            <person name="Saitou S."/>
            <person name="Enomoto N."/>
            <person name="Nanri K."/>
            <person name="Hidaka K."/>
            <person name="Miura T."/>
            <person name="Tamura T."/>
        </authorList>
    </citation>
    <scope>NUCLEOTIDE SEQUENCE [LARGE SCALE GENOMIC DNA]</scope>
    <source>
        <strain evidence="2 3">NBRC 112813</strain>
    </source>
</reference>
<feature type="compositionally biased region" description="Acidic residues" evidence="1">
    <location>
        <begin position="99"/>
        <end position="131"/>
    </location>
</feature>
<name>A0ABQ5MTK3_9MICC</name>